<dbReference type="EMBL" id="JACJIQ010000024">
    <property type="protein sequence ID" value="MBA9079587.1"/>
    <property type="molecule type" value="Genomic_DNA"/>
</dbReference>
<accession>A0A839GXM4</accession>
<evidence type="ECO:0000313" key="2">
    <source>
        <dbReference type="Proteomes" id="UP000563094"/>
    </source>
</evidence>
<dbReference type="AlphaFoldDB" id="A0A839GXM4"/>
<comment type="caution">
    <text evidence="1">The sequence shown here is derived from an EMBL/GenBank/DDBJ whole genome shotgun (WGS) entry which is preliminary data.</text>
</comment>
<name>A0A839GXM4_9BACT</name>
<gene>
    <name evidence="1" type="ORF">FHS90_004325</name>
</gene>
<dbReference type="Proteomes" id="UP000563094">
    <property type="component" value="Unassembled WGS sequence"/>
</dbReference>
<keyword evidence="2" id="KW-1185">Reference proteome</keyword>
<sequence>MQETHPNPSQVGSDLVCMGQVAVYTYLSNA</sequence>
<evidence type="ECO:0000313" key="1">
    <source>
        <dbReference type="EMBL" id="MBA9079587.1"/>
    </source>
</evidence>
<organism evidence="1 2">
    <name type="scientific">Rufibacter quisquiliarum</name>
    <dbReference type="NCBI Taxonomy" id="1549639"/>
    <lineage>
        <taxon>Bacteria</taxon>
        <taxon>Pseudomonadati</taxon>
        <taxon>Bacteroidota</taxon>
        <taxon>Cytophagia</taxon>
        <taxon>Cytophagales</taxon>
        <taxon>Hymenobacteraceae</taxon>
        <taxon>Rufibacter</taxon>
    </lineage>
</organism>
<protein>
    <submittedName>
        <fullName evidence="1">Uncharacterized protein</fullName>
    </submittedName>
</protein>
<reference evidence="1 2" key="1">
    <citation type="submission" date="2020-08" db="EMBL/GenBank/DDBJ databases">
        <title>Genomic Encyclopedia of Type Strains, Phase IV (KMG-IV): sequencing the most valuable type-strain genomes for metagenomic binning, comparative biology and taxonomic classification.</title>
        <authorList>
            <person name="Goeker M."/>
        </authorList>
    </citation>
    <scope>NUCLEOTIDE SEQUENCE [LARGE SCALE GENOMIC DNA]</scope>
    <source>
        <strain evidence="1 2">DSM 29854</strain>
    </source>
</reference>
<proteinExistence type="predicted"/>